<organism evidence="1 2">
    <name type="scientific">Melastoma candidum</name>
    <dbReference type="NCBI Taxonomy" id="119954"/>
    <lineage>
        <taxon>Eukaryota</taxon>
        <taxon>Viridiplantae</taxon>
        <taxon>Streptophyta</taxon>
        <taxon>Embryophyta</taxon>
        <taxon>Tracheophyta</taxon>
        <taxon>Spermatophyta</taxon>
        <taxon>Magnoliopsida</taxon>
        <taxon>eudicotyledons</taxon>
        <taxon>Gunneridae</taxon>
        <taxon>Pentapetalae</taxon>
        <taxon>rosids</taxon>
        <taxon>malvids</taxon>
        <taxon>Myrtales</taxon>
        <taxon>Melastomataceae</taxon>
        <taxon>Melastomatoideae</taxon>
        <taxon>Melastomateae</taxon>
        <taxon>Melastoma</taxon>
    </lineage>
</organism>
<gene>
    <name evidence="1" type="ORF">MLD38_003917</name>
</gene>
<evidence type="ECO:0000313" key="2">
    <source>
        <dbReference type="Proteomes" id="UP001057402"/>
    </source>
</evidence>
<accession>A0ACB9S3Y5</accession>
<name>A0ACB9S3Y5_9MYRT</name>
<comment type="caution">
    <text evidence="1">The sequence shown here is derived from an EMBL/GenBank/DDBJ whole genome shotgun (WGS) entry which is preliminary data.</text>
</comment>
<evidence type="ECO:0000313" key="1">
    <source>
        <dbReference type="EMBL" id="KAI4385932.1"/>
    </source>
</evidence>
<sequence length="344" mass="38457">MGKKLDRLLGRGFRASKFKTLLKLVVSRVVIQRNRCRVHVSQYRSDVTQLLMLGHHDQSLVRVEQVIRELNMLDAYAMIEGYCILLAERVDLIEREKFCPGELKEAMSSLIFAASRCGELPELHEVRRCLASRYGREFADQAVELRNGCAVSPKIIQKLSAKQPPLEIRTKLIGEIASVNGIVLPHEDLTSQKQGGWSGDSRRNVGMKRDQHAVRVGVNLGADDPRMMEFNDAVDAAQAAFDAAAYAAAAARAASQKWEAMAGAWLMVFPDAREVNATEVEFWIDCNRSFLPFELKSMERSELIERLLSVQNILRIPPSPASFQPSSFLFPSGSSITSPLKLMP</sequence>
<dbReference type="Proteomes" id="UP001057402">
    <property type="component" value="Chromosome 2"/>
</dbReference>
<reference evidence="2" key="1">
    <citation type="journal article" date="2023" name="Front. Plant Sci.">
        <title>Chromosomal-level genome assembly of Melastoma candidum provides insights into trichome evolution.</title>
        <authorList>
            <person name="Zhong Y."/>
            <person name="Wu W."/>
            <person name="Sun C."/>
            <person name="Zou P."/>
            <person name="Liu Y."/>
            <person name="Dai S."/>
            <person name="Zhou R."/>
        </authorList>
    </citation>
    <scope>NUCLEOTIDE SEQUENCE [LARGE SCALE GENOMIC DNA]</scope>
</reference>
<keyword evidence="2" id="KW-1185">Reference proteome</keyword>
<protein>
    <submittedName>
        <fullName evidence="1">Uncharacterized protein</fullName>
    </submittedName>
</protein>
<dbReference type="EMBL" id="CM042881">
    <property type="protein sequence ID" value="KAI4385932.1"/>
    <property type="molecule type" value="Genomic_DNA"/>
</dbReference>
<proteinExistence type="predicted"/>